<name>A0ACC1YKK7_MELAZ</name>
<keyword evidence="2" id="KW-1185">Reference proteome</keyword>
<accession>A0ACC1YKK7</accession>
<evidence type="ECO:0000313" key="1">
    <source>
        <dbReference type="EMBL" id="KAJ4723578.1"/>
    </source>
</evidence>
<organism evidence="1 2">
    <name type="scientific">Melia azedarach</name>
    <name type="common">Chinaberry tree</name>
    <dbReference type="NCBI Taxonomy" id="155640"/>
    <lineage>
        <taxon>Eukaryota</taxon>
        <taxon>Viridiplantae</taxon>
        <taxon>Streptophyta</taxon>
        <taxon>Embryophyta</taxon>
        <taxon>Tracheophyta</taxon>
        <taxon>Spermatophyta</taxon>
        <taxon>Magnoliopsida</taxon>
        <taxon>eudicotyledons</taxon>
        <taxon>Gunneridae</taxon>
        <taxon>Pentapetalae</taxon>
        <taxon>rosids</taxon>
        <taxon>malvids</taxon>
        <taxon>Sapindales</taxon>
        <taxon>Meliaceae</taxon>
        <taxon>Melia</taxon>
    </lineage>
</organism>
<protein>
    <submittedName>
        <fullName evidence="1">Uncharacterized protein</fullName>
    </submittedName>
</protein>
<gene>
    <name evidence="1" type="ORF">OWV82_006932</name>
</gene>
<evidence type="ECO:0000313" key="2">
    <source>
        <dbReference type="Proteomes" id="UP001164539"/>
    </source>
</evidence>
<comment type="caution">
    <text evidence="1">The sequence shown here is derived from an EMBL/GenBank/DDBJ whole genome shotgun (WGS) entry which is preliminary data.</text>
</comment>
<dbReference type="Proteomes" id="UP001164539">
    <property type="component" value="Chromosome 3"/>
</dbReference>
<dbReference type="EMBL" id="CM051396">
    <property type="protein sequence ID" value="KAJ4723578.1"/>
    <property type="molecule type" value="Genomic_DNA"/>
</dbReference>
<sequence length="71" mass="7917">MENEEKKEVKNHQSSSSMHPKKVSSPLSLCWQHQLAILSHQPKKNLAAALVTMKEVGLILKGIGTRSIELK</sequence>
<proteinExistence type="predicted"/>
<reference evidence="1 2" key="1">
    <citation type="journal article" date="2023" name="Science">
        <title>Complex scaffold remodeling in plant triterpene biosynthesis.</title>
        <authorList>
            <person name="De La Pena R."/>
            <person name="Hodgson H."/>
            <person name="Liu J.C."/>
            <person name="Stephenson M.J."/>
            <person name="Martin A.C."/>
            <person name="Owen C."/>
            <person name="Harkess A."/>
            <person name="Leebens-Mack J."/>
            <person name="Jimenez L.E."/>
            <person name="Osbourn A."/>
            <person name="Sattely E.S."/>
        </authorList>
    </citation>
    <scope>NUCLEOTIDE SEQUENCE [LARGE SCALE GENOMIC DNA]</scope>
    <source>
        <strain evidence="2">cv. JPN11</strain>
        <tissue evidence="1">Leaf</tissue>
    </source>
</reference>